<evidence type="ECO:0000259" key="1">
    <source>
        <dbReference type="SMART" id="SM00382"/>
    </source>
</evidence>
<keyword evidence="2" id="KW-0547">Nucleotide-binding</keyword>
<reference evidence="2 3" key="1">
    <citation type="submission" date="2024-03" db="EMBL/GenBank/DDBJ databases">
        <title>Sulfurimonas sp. HSL3-1.</title>
        <authorList>
            <person name="Wang S."/>
        </authorList>
    </citation>
    <scope>NUCLEOTIDE SEQUENCE [LARGE SCALE GENOMIC DNA]</scope>
    <source>
        <strain evidence="2 3">HSL3-1</strain>
    </source>
</reference>
<feature type="domain" description="AAA+ ATPase" evidence="1">
    <location>
        <begin position="43"/>
        <end position="179"/>
    </location>
</feature>
<dbReference type="InterPro" id="IPR003593">
    <property type="entry name" value="AAA+_ATPase"/>
</dbReference>
<evidence type="ECO:0000313" key="3">
    <source>
        <dbReference type="Proteomes" id="UP001447842"/>
    </source>
</evidence>
<evidence type="ECO:0000313" key="2">
    <source>
        <dbReference type="EMBL" id="XAU15740.1"/>
    </source>
</evidence>
<organism evidence="2 3">
    <name type="scientific">Sulfurimonas diazotrophicus</name>
    <dbReference type="NCBI Taxonomy" id="3131939"/>
    <lineage>
        <taxon>Bacteria</taxon>
        <taxon>Pseudomonadati</taxon>
        <taxon>Campylobacterota</taxon>
        <taxon>Epsilonproteobacteria</taxon>
        <taxon>Campylobacterales</taxon>
        <taxon>Sulfurimonadaceae</taxon>
        <taxon>Sulfurimonas</taxon>
    </lineage>
</organism>
<dbReference type="Pfam" id="PF13401">
    <property type="entry name" value="AAA_22"/>
    <property type="match status" value="1"/>
</dbReference>
<dbReference type="RefSeq" id="WP_345970862.1">
    <property type="nucleotide sequence ID" value="NZ_CP147920.1"/>
</dbReference>
<dbReference type="InterPro" id="IPR049945">
    <property type="entry name" value="AAA_22"/>
</dbReference>
<dbReference type="InterPro" id="IPR027417">
    <property type="entry name" value="P-loop_NTPase"/>
</dbReference>
<dbReference type="PANTHER" id="PTHR35894">
    <property type="entry name" value="GENERAL SECRETION PATHWAY PROTEIN A-RELATED"/>
    <property type="match status" value="1"/>
</dbReference>
<name>A0ABZ3HB36_9BACT</name>
<protein>
    <submittedName>
        <fullName evidence="2">ATP-binding protein</fullName>
    </submittedName>
</protein>
<accession>A0ABZ3HB36</accession>
<keyword evidence="3" id="KW-1185">Reference proteome</keyword>
<dbReference type="GO" id="GO:0005524">
    <property type="term" value="F:ATP binding"/>
    <property type="evidence" value="ECO:0007669"/>
    <property type="project" value="UniProtKB-KW"/>
</dbReference>
<keyword evidence="2" id="KW-0067">ATP-binding</keyword>
<dbReference type="PANTHER" id="PTHR35894:SF1">
    <property type="entry name" value="PHOSPHORIBULOKINASE _ URIDINE KINASE FAMILY"/>
    <property type="match status" value="1"/>
</dbReference>
<dbReference type="Proteomes" id="UP001447842">
    <property type="component" value="Chromosome"/>
</dbReference>
<dbReference type="SMART" id="SM00382">
    <property type="entry name" value="AAA"/>
    <property type="match status" value="1"/>
</dbReference>
<gene>
    <name evidence="2" type="ORF">WCY31_03330</name>
</gene>
<proteinExistence type="predicted"/>
<dbReference type="InterPro" id="IPR052026">
    <property type="entry name" value="ExeA_AAA_ATPase_DNA-bind"/>
</dbReference>
<dbReference type="SUPFAM" id="SSF52540">
    <property type="entry name" value="P-loop containing nucleoside triphosphate hydrolases"/>
    <property type="match status" value="1"/>
</dbReference>
<dbReference type="EMBL" id="CP147920">
    <property type="protein sequence ID" value="XAU15740.1"/>
    <property type="molecule type" value="Genomic_DNA"/>
</dbReference>
<dbReference type="Gene3D" id="3.40.50.300">
    <property type="entry name" value="P-loop containing nucleotide triphosphate hydrolases"/>
    <property type="match status" value="1"/>
</dbReference>
<sequence length="270" mass="31443">MQNKNLFDSSKEVFLDVVDANAYVQLDRVAIVYKSLMEAIKKPLKMILLFGKPGTGKSMMLSRIYKELHDRQKIVLYQTPITDEDAFFRSLARDVFDYITDEPIHFTRFNELAAQYTFETPPVVLLDEAQMYSTALLEKIRLISDTRQIKFIISLHKTEQEDVVAKEHFQSRIWEAQELLNASAAELKIYIQKKLLRSNCFDVANMFNDKNVRWIHALTEGNYRNTNKLLFALFSIASWYEENQPTQINYTAVNRKMIEMAGIETGFINA</sequence>